<dbReference type="EMBL" id="BK016265">
    <property type="protein sequence ID" value="DAG06004.1"/>
    <property type="molecule type" value="Genomic_DNA"/>
</dbReference>
<sequence length="69" mass="7885">MAKIGISPPPLGSIILMNNDEHPAVTYPNTAWEPVINSVYFITKGKQKRNADGSWKYPFVRPTSWRRIK</sequence>
<accession>A0A8S5VH16</accession>
<protein>
    <submittedName>
        <fullName evidence="1">Uncharacterized protein</fullName>
    </submittedName>
</protein>
<reference evidence="1" key="1">
    <citation type="journal article" date="2021" name="Proc. Natl. Acad. Sci. U.S.A.">
        <title>A Catalog of Tens of Thousands of Viruses from Human Metagenomes Reveals Hidden Associations with Chronic Diseases.</title>
        <authorList>
            <person name="Tisza M.J."/>
            <person name="Buck C.B."/>
        </authorList>
    </citation>
    <scope>NUCLEOTIDE SEQUENCE</scope>
    <source>
        <strain evidence="1">CtkfK18</strain>
    </source>
</reference>
<organism evidence="1">
    <name type="scientific">Myoviridae sp. ctkfK18</name>
    <dbReference type="NCBI Taxonomy" id="2825165"/>
    <lineage>
        <taxon>Viruses</taxon>
        <taxon>Duplodnaviria</taxon>
        <taxon>Heunggongvirae</taxon>
        <taxon>Uroviricota</taxon>
        <taxon>Caudoviricetes</taxon>
    </lineage>
</organism>
<name>A0A8S5VH16_9CAUD</name>
<proteinExistence type="predicted"/>
<evidence type="ECO:0000313" key="1">
    <source>
        <dbReference type="EMBL" id="DAG06004.1"/>
    </source>
</evidence>